<sequence>MSTASPAPSVPSAGPRAFCAADADGGVSIELALPEAADRRSCLLLRRHAKQAQDEVRLPLAELPGGRLRAELPVGTALREGRWDVYLVLDDEEPVRVLPGMNDLRALLDREAHKVEGKLRVRIPYPAKEGHLAVRAWQRGPHAEAGELHIGEGRLTLQGRLLGAEFGEEADLLADLRGSAEPPVTVEVKVSGDEFTATVPYRKLGPGLWDLRLRPSGAQGPRVRVGRLLDDVADKKPVFRYPSSRVTGEYGPVEAEPYYTVDNDLSVKVQACEEETA</sequence>
<reference evidence="1 2" key="1">
    <citation type="submission" date="2020-08" db="EMBL/GenBank/DDBJ databases">
        <title>Genemic of Streptomyces polyaspartic.</title>
        <authorList>
            <person name="Liu W."/>
        </authorList>
    </citation>
    <scope>NUCLEOTIDE SEQUENCE [LARGE SCALE GENOMIC DNA]</scope>
    <source>
        <strain evidence="1 2">TRM66268-LWL</strain>
    </source>
</reference>
<dbReference type="RefSeq" id="WP_187815773.1">
    <property type="nucleotide sequence ID" value="NZ_JACTVJ010000011.1"/>
</dbReference>
<comment type="caution">
    <text evidence="1">The sequence shown here is derived from an EMBL/GenBank/DDBJ whole genome shotgun (WGS) entry which is preliminary data.</text>
</comment>
<evidence type="ECO:0008006" key="3">
    <source>
        <dbReference type="Google" id="ProtNLM"/>
    </source>
</evidence>
<keyword evidence="2" id="KW-1185">Reference proteome</keyword>
<dbReference type="Proteomes" id="UP000642284">
    <property type="component" value="Unassembled WGS sequence"/>
</dbReference>
<evidence type="ECO:0000313" key="2">
    <source>
        <dbReference type="Proteomes" id="UP000642284"/>
    </source>
</evidence>
<proteinExistence type="predicted"/>
<name>A0ABR7SIG1_9ACTN</name>
<organism evidence="1 2">
    <name type="scientific">Streptomyces polyasparticus</name>
    <dbReference type="NCBI Taxonomy" id="2767826"/>
    <lineage>
        <taxon>Bacteria</taxon>
        <taxon>Bacillati</taxon>
        <taxon>Actinomycetota</taxon>
        <taxon>Actinomycetes</taxon>
        <taxon>Kitasatosporales</taxon>
        <taxon>Streptomycetaceae</taxon>
        <taxon>Streptomyces</taxon>
    </lineage>
</organism>
<gene>
    <name evidence="1" type="ORF">H9Y04_22395</name>
</gene>
<dbReference type="EMBL" id="JACTVJ010000011">
    <property type="protein sequence ID" value="MBC9715305.1"/>
    <property type="molecule type" value="Genomic_DNA"/>
</dbReference>
<accession>A0ABR7SIG1</accession>
<evidence type="ECO:0000313" key="1">
    <source>
        <dbReference type="EMBL" id="MBC9715305.1"/>
    </source>
</evidence>
<protein>
    <recommendedName>
        <fullName evidence="3">Transferase</fullName>
    </recommendedName>
</protein>